<proteinExistence type="predicted"/>
<dbReference type="PROSITE" id="PS51318">
    <property type="entry name" value="TAT"/>
    <property type="match status" value="1"/>
</dbReference>
<dbReference type="OrthoDB" id="2569184at2"/>
<name>C5C1Z0_BEUC1</name>
<evidence type="ECO:0008006" key="3">
    <source>
        <dbReference type="Google" id="ProtNLM"/>
    </source>
</evidence>
<sequence>MAEIILTRQGFLRMSGALGGAVAAVGAFAGPAGAHVRREPAAAGSGGPLLADETFPIGVFWPPPPLQTTLERWQEMADAGFTYVHSNNYLYADHYIQRHALGIADQVGLKVLVDDGDVRWLTHQFTISDDGGAFTLTRAEAETKLREVIRKYAGDGFWQIVDGRLLFDGGTGNGSIGWTLDGAEWTDYTFEFDTAPRATGAGGYAQAGWAFRVQDEGNAYVWLLTNRPADGAPSALVKAVFVGGAPQVTTTLLPFAVVPDQTYRVATTLEGDTITTTIDGVVVDTTTDATFASGPVGFREAGSESAFFDDVVVTAPDGEVLFTEDFASDLGAWRRPGGGFASFAGLHVYDEPSVAKLPDLAIVLDIIRSIDPECLPYVNHLPGFDYVEAVEQTNPEVLSFDRYPILLEGEDAGYFRNWADVRAAALPGGIPTWAYIQSVGYTNHAVPTKDDLYWQVNISLAYGCKGIQYFTYWTPDPARGENFTGGIMTVEGERTPLYDHTREVNTRYLAAIGRQMLPLTSTAVQAANLDPVPDGLEPFAPDDDVEQVRGDAVVLGRFTGPDEQRYLLVANHSRHERANVGVRWGSAVGGVATYEPERERYRDRGDRDLSLRLGPGRATLVRIEPR</sequence>
<dbReference type="HOGENOM" id="CLU_029837_0_0_11"/>
<dbReference type="Gene3D" id="2.60.120.560">
    <property type="entry name" value="Exo-inulinase, domain 1"/>
    <property type="match status" value="1"/>
</dbReference>
<dbReference type="InterPro" id="IPR013320">
    <property type="entry name" value="ConA-like_dom_sf"/>
</dbReference>
<organism evidence="1 2">
    <name type="scientific">Beutenbergia cavernae (strain ATCC BAA-8 / DSM 12333 / CCUG 43141 / JCM 11478 / NBRC 16432 / NCIMB 13614 / HKI 0122)</name>
    <dbReference type="NCBI Taxonomy" id="471853"/>
    <lineage>
        <taxon>Bacteria</taxon>
        <taxon>Bacillati</taxon>
        <taxon>Actinomycetota</taxon>
        <taxon>Actinomycetes</taxon>
        <taxon>Micrococcales</taxon>
        <taxon>Beutenbergiaceae</taxon>
        <taxon>Beutenbergia</taxon>
    </lineage>
</organism>
<gene>
    <name evidence="1" type="ordered locus">Bcav_1349</name>
</gene>
<dbReference type="RefSeq" id="WP_015881848.1">
    <property type="nucleotide sequence ID" value="NC_012669.1"/>
</dbReference>
<dbReference type="InterPro" id="IPR006311">
    <property type="entry name" value="TAT_signal"/>
</dbReference>
<dbReference type="EMBL" id="CP001618">
    <property type="protein sequence ID" value="ACQ79608.1"/>
    <property type="molecule type" value="Genomic_DNA"/>
</dbReference>
<dbReference type="AlphaFoldDB" id="C5C1Z0"/>
<dbReference type="Gene3D" id="3.20.20.80">
    <property type="entry name" value="Glycosidases"/>
    <property type="match status" value="1"/>
</dbReference>
<accession>C5C1Z0</accession>
<dbReference type="Proteomes" id="UP000007962">
    <property type="component" value="Chromosome"/>
</dbReference>
<evidence type="ECO:0000313" key="1">
    <source>
        <dbReference type="EMBL" id="ACQ79608.1"/>
    </source>
</evidence>
<dbReference type="eggNOG" id="COG1874">
    <property type="taxonomic scope" value="Bacteria"/>
</dbReference>
<protein>
    <recommendedName>
        <fullName evidence="3">Glycoside hydrolase family 42 N-terminal domain-containing protein</fullName>
    </recommendedName>
</protein>
<keyword evidence="2" id="KW-1185">Reference proteome</keyword>
<dbReference type="eggNOG" id="COG3408">
    <property type="taxonomic scope" value="Bacteria"/>
</dbReference>
<dbReference type="KEGG" id="bcv:Bcav_1349"/>
<evidence type="ECO:0000313" key="2">
    <source>
        <dbReference type="Proteomes" id="UP000007962"/>
    </source>
</evidence>
<reference evidence="1 2" key="1">
    <citation type="journal article" date="2009" name="Stand. Genomic Sci.">
        <title>Complete genome sequence of Beutenbergia cavernae type strain (HKI 0122).</title>
        <authorList>
            <person name="Land M."/>
            <person name="Pukall R."/>
            <person name="Abt B."/>
            <person name="Goker M."/>
            <person name="Rohde M."/>
            <person name="Glavina Del Rio T."/>
            <person name="Tice H."/>
            <person name="Copeland A."/>
            <person name="Cheng J.F."/>
            <person name="Lucas S."/>
            <person name="Chen F."/>
            <person name="Nolan M."/>
            <person name="Bruce D."/>
            <person name="Goodwin L."/>
            <person name="Pitluck S."/>
            <person name="Ivanova N."/>
            <person name="Mavromatis K."/>
            <person name="Ovchinnikova G."/>
            <person name="Pati A."/>
            <person name="Chen A."/>
            <person name="Palaniappan K."/>
            <person name="Hauser L."/>
            <person name="Chang Y.J."/>
            <person name="Jefferies C.C."/>
            <person name="Saunders E."/>
            <person name="Brettin T."/>
            <person name="Detter J.C."/>
            <person name="Han C."/>
            <person name="Chain P."/>
            <person name="Bristow J."/>
            <person name="Eisen J.A."/>
            <person name="Markowitz V."/>
            <person name="Hugenholtz P."/>
            <person name="Kyrpides N.C."/>
            <person name="Klenk H.P."/>
            <person name="Lapidus A."/>
        </authorList>
    </citation>
    <scope>NUCLEOTIDE SEQUENCE [LARGE SCALE GENOMIC DNA]</scope>
    <source>
        <strain evidence="2">ATCC BAA-8 / DSM 12333 / NBRC 16432</strain>
    </source>
</reference>
<dbReference type="SUPFAM" id="SSF49899">
    <property type="entry name" value="Concanavalin A-like lectins/glucanases"/>
    <property type="match status" value="1"/>
</dbReference>